<dbReference type="PIRSF" id="PIRSF031804">
    <property type="entry name" value="UCP031804"/>
    <property type="match status" value="1"/>
</dbReference>
<accession>A0AA43AIY0</accession>
<comment type="subcellular location">
    <subcellularLocation>
        <location evidence="1">Endomembrane system</location>
        <topology evidence="1">Multi-pass membrane protein</topology>
    </subcellularLocation>
</comment>
<evidence type="ECO:0000313" key="6">
    <source>
        <dbReference type="EMBL" id="MDH1897754.1"/>
    </source>
</evidence>
<dbReference type="EMBL" id="JAOCFT010000001">
    <property type="protein sequence ID" value="MDH1898456.1"/>
    <property type="molecule type" value="Genomic_DNA"/>
</dbReference>
<evidence type="ECO:0000256" key="4">
    <source>
        <dbReference type="ARBA" id="ARBA00023136"/>
    </source>
</evidence>
<dbReference type="AlphaFoldDB" id="A0AA43AIY0"/>
<organism evidence="6 8">
    <name type="scientific">Aeromonas caviae</name>
    <name type="common">Aeromonas punctata</name>
    <dbReference type="NCBI Taxonomy" id="648"/>
    <lineage>
        <taxon>Bacteria</taxon>
        <taxon>Pseudomonadati</taxon>
        <taxon>Pseudomonadota</taxon>
        <taxon>Gammaproteobacteria</taxon>
        <taxon>Aeromonadales</taxon>
        <taxon>Aeromonadaceae</taxon>
        <taxon>Aeromonas</taxon>
    </lineage>
</organism>
<dbReference type="EMBL" id="JAOCFT010000001">
    <property type="protein sequence ID" value="MDH1897754.1"/>
    <property type="molecule type" value="Genomic_DNA"/>
</dbReference>
<keyword evidence="2" id="KW-0812">Transmembrane</keyword>
<evidence type="ECO:0000313" key="8">
    <source>
        <dbReference type="Proteomes" id="UP001160758"/>
    </source>
</evidence>
<comment type="caution">
    <text evidence="6">The sequence shown here is derived from an EMBL/GenBank/DDBJ whole genome shotgun (WGS) entry which is preliminary data.</text>
</comment>
<evidence type="ECO:0000256" key="2">
    <source>
        <dbReference type="ARBA" id="ARBA00022692"/>
    </source>
</evidence>
<dbReference type="Pfam" id="PF06803">
    <property type="entry name" value="DUF1232"/>
    <property type="match status" value="1"/>
</dbReference>
<dbReference type="InterPro" id="IPR010652">
    <property type="entry name" value="DUF1232"/>
</dbReference>
<name>A0AA43AIY0_AERCA</name>
<evidence type="ECO:0000256" key="3">
    <source>
        <dbReference type="ARBA" id="ARBA00022989"/>
    </source>
</evidence>
<dbReference type="InterPro" id="IPR016983">
    <property type="entry name" value="UCP031804"/>
</dbReference>
<dbReference type="RefSeq" id="WP_042083313.1">
    <property type="nucleotide sequence ID" value="NZ_JAGDEU010000006.1"/>
</dbReference>
<dbReference type="Proteomes" id="UP001160758">
    <property type="component" value="Unassembled WGS sequence"/>
</dbReference>
<keyword evidence="4" id="KW-0472">Membrane</keyword>
<sequence>MAETNKIEIEDYNENNFWEKVKTFCKSIGRESLEQVFRLYYALESDKCSAKHKTIIYGALAYLVSPIDMIPDLTPILGYTDDMGLIAAALVAVAVCIDDVVKTKAKEKVDELFD</sequence>
<reference evidence="6" key="1">
    <citation type="submission" date="2022-09" db="EMBL/GenBank/DDBJ databases">
        <title>Intensive care unit water sources are persistently colonized with multi-drug resistant bacteria and are the site of extensive horizontal gene transfer of antibiotic resistance genes.</title>
        <authorList>
            <person name="Diorio-Toth L."/>
        </authorList>
    </citation>
    <scope>NUCLEOTIDE SEQUENCE</scope>
    <source>
        <strain evidence="6">GD03796</strain>
    </source>
</reference>
<keyword evidence="3" id="KW-1133">Transmembrane helix</keyword>
<protein>
    <submittedName>
        <fullName evidence="6">YkvA family protein</fullName>
    </submittedName>
</protein>
<dbReference type="GO" id="GO:0012505">
    <property type="term" value="C:endomembrane system"/>
    <property type="evidence" value="ECO:0007669"/>
    <property type="project" value="UniProtKB-SubCell"/>
</dbReference>
<proteinExistence type="predicted"/>
<evidence type="ECO:0000256" key="1">
    <source>
        <dbReference type="ARBA" id="ARBA00004127"/>
    </source>
</evidence>
<evidence type="ECO:0000259" key="5">
    <source>
        <dbReference type="Pfam" id="PF06803"/>
    </source>
</evidence>
<evidence type="ECO:0000313" key="7">
    <source>
        <dbReference type="EMBL" id="MDH1898456.1"/>
    </source>
</evidence>
<gene>
    <name evidence="6" type="ORF">N5I07_09275</name>
    <name evidence="7" type="ORF">N5I07_12995</name>
</gene>
<feature type="domain" description="DUF1232" evidence="5">
    <location>
        <begin position="53"/>
        <end position="87"/>
    </location>
</feature>